<dbReference type="KEGG" id="mhk:DFR87_04815"/>
<evidence type="ECO:0000313" key="1">
    <source>
        <dbReference type="EMBL" id="AWR99131.1"/>
    </source>
</evidence>
<dbReference type="Proteomes" id="UP000247586">
    <property type="component" value="Chromosome"/>
</dbReference>
<dbReference type="GeneID" id="36834639"/>
<dbReference type="RefSeq" id="WP_110369019.1">
    <property type="nucleotide sequence ID" value="NZ_CP029287.2"/>
</dbReference>
<organism evidence="1 2">
    <name type="scientific">Metallosphaera hakonensis JCM 8857 = DSM 7519</name>
    <dbReference type="NCBI Taxonomy" id="1293036"/>
    <lineage>
        <taxon>Archaea</taxon>
        <taxon>Thermoproteota</taxon>
        <taxon>Thermoprotei</taxon>
        <taxon>Sulfolobales</taxon>
        <taxon>Sulfolobaceae</taxon>
        <taxon>Metallosphaera</taxon>
    </lineage>
</organism>
<dbReference type="EMBL" id="CP029287">
    <property type="protein sequence ID" value="AWR99131.1"/>
    <property type="molecule type" value="Genomic_DNA"/>
</dbReference>
<name>A0A2U9ISU4_9CREN</name>
<dbReference type="STRING" id="1293036.GCA_001315825_01551"/>
<accession>A0A2U9ISU4</accession>
<dbReference type="OrthoDB" id="34497at2157"/>
<keyword evidence="2" id="KW-1185">Reference proteome</keyword>
<sequence length="263" mass="30122">MEPISLKAFLQNSSAKDMADLALSYSSKFELTPIISFYLEDDLLRDLIRKLDTTLSDIYKQFSGDRDIFIEMAVRKLGGTHNKAVLFPYYALPWDEVVITFVENNLIPPRVLVKEGKVRLTFVPYESYEALSRAISTQGEDDIIVSFKDGKVVDMEIKRNIFIENKSVNALTKDLVFLNFYPTRFTLFSSVLAMNLKPFENEVRLSRKGEEIVFDGIEGKMPKDEVLSGNTLTPRSKASIYYDYKKKSIFKNEIIEAFASKLV</sequence>
<gene>
    <name evidence="1" type="ORF">DFR87_04815</name>
</gene>
<protein>
    <submittedName>
        <fullName evidence="1">Uncharacterized protein</fullName>
    </submittedName>
</protein>
<evidence type="ECO:0000313" key="2">
    <source>
        <dbReference type="Proteomes" id="UP000247586"/>
    </source>
</evidence>
<proteinExistence type="predicted"/>
<dbReference type="AlphaFoldDB" id="A0A2U9ISU4"/>
<reference evidence="1" key="1">
    <citation type="submission" date="2018-05" db="EMBL/GenBank/DDBJ databases">
        <title>Complete Genome Sequences of Extremely Thermoacidophilic, Metal-Mobilizing Type-Strain Members of the Archaeal Family Sulfolobaceae: Acidianus brierleyi DSM-1651T, Acidianus sulfidivorans DSM-18786T, Metallosphaera hakonensis DSM-7519T, and Metallosphaera prunae DSM-10039T.</title>
        <authorList>
            <person name="Counts J.A."/>
            <person name="Kelly R.M."/>
        </authorList>
    </citation>
    <scope>NUCLEOTIDE SEQUENCE [LARGE SCALE GENOMIC DNA]</scope>
    <source>
        <strain evidence="1">HO1-1</strain>
    </source>
</reference>